<evidence type="ECO:0000259" key="12">
    <source>
        <dbReference type="PROSITE" id="PS50141"/>
    </source>
</evidence>
<comment type="cofactor">
    <cofactor evidence="5">
        <name>1D-myo-inositol hexakisphosphate</name>
        <dbReference type="ChEBI" id="CHEBI:58130"/>
    </cofactor>
</comment>
<keyword evidence="4" id="KW-0862">Zinc</keyword>
<evidence type="ECO:0000256" key="3">
    <source>
        <dbReference type="ARBA" id="ARBA00022801"/>
    </source>
</evidence>
<accession>F0WDA0</accession>
<evidence type="ECO:0000256" key="8">
    <source>
        <dbReference type="ARBA" id="ARBA00038940"/>
    </source>
</evidence>
<dbReference type="GO" id="GO:0046872">
    <property type="term" value="F:metal ion binding"/>
    <property type="evidence" value="ECO:0007669"/>
    <property type="project" value="UniProtKB-KW"/>
</dbReference>
<keyword evidence="1" id="KW-0819">tRNA processing</keyword>
<keyword evidence="2" id="KW-0479">Metal-binding</keyword>
<proteinExistence type="inferred from homology"/>
<dbReference type="PANTHER" id="PTHR46516:SF1">
    <property type="entry name" value="TRNA-SPECIFIC ADENOSINE DEAMINASE 1"/>
    <property type="match status" value="1"/>
</dbReference>
<comment type="catalytic activity">
    <reaction evidence="11">
        <text>adenosine(37) in tRNA(Ala) + H2O + H(+) = inosine(37) in tRNA(Ala) + NH4(+)</text>
        <dbReference type="Rhea" id="RHEA:50968"/>
        <dbReference type="Rhea" id="RHEA-COMP:12855"/>
        <dbReference type="Rhea" id="RHEA-COMP:12856"/>
        <dbReference type="ChEBI" id="CHEBI:15377"/>
        <dbReference type="ChEBI" id="CHEBI:15378"/>
        <dbReference type="ChEBI" id="CHEBI:28938"/>
        <dbReference type="ChEBI" id="CHEBI:74411"/>
        <dbReference type="ChEBI" id="CHEBI:82852"/>
        <dbReference type="EC" id="3.5.4.34"/>
    </reaction>
</comment>
<dbReference type="AlphaFoldDB" id="F0WDA0"/>
<sequence>MSTATRISDAVENWFQTSTCQKKYSRDDWTVLSGIVLQYPLRDSENDEFRVLACATGSKCVGRDRSDSDGFVVNDCHAEVLARRSFMRYLYHEAIFWRTVSNGKIASELAKNSIFTPNDTNGKFVLKNQHRLHVYISESPCGQASIYPLKSEIVNKHIANRIHRNGNGKDTEQTSTKLRKTGAKLCKTSVYELDSNAKVPRFRTKSGRSDIPPHRQTLSLSCSDKIAKWMILGIQGTLLTQWFDHVYLSSIVIGQDLSCESQQFQENAIKRSLWEQNLDIMIEPVRCTVVPSVGYRFGAHKRTAGVKIASIAVNWTECEDHWQNALNEMKPLVEKGFLCNIQREEILLAGYGIREGGRYPKTTDVDESRLQRRAIASRLSKASFYAVWQCLMQADKLCSYKDAKKHIWNAKEHFSESQLKYVRIYHSRNGRDLYLEQDSDEL</sequence>
<evidence type="ECO:0000256" key="10">
    <source>
        <dbReference type="ARBA" id="ARBA00041760"/>
    </source>
</evidence>
<dbReference type="GO" id="GO:0008033">
    <property type="term" value="P:tRNA processing"/>
    <property type="evidence" value="ECO:0007669"/>
    <property type="project" value="UniProtKB-KW"/>
</dbReference>
<evidence type="ECO:0000256" key="5">
    <source>
        <dbReference type="ARBA" id="ARBA00037026"/>
    </source>
</evidence>
<dbReference type="GO" id="GO:0003723">
    <property type="term" value="F:RNA binding"/>
    <property type="evidence" value="ECO:0007669"/>
    <property type="project" value="InterPro"/>
</dbReference>
<feature type="domain" description="A to I editase" evidence="12">
    <location>
        <begin position="53"/>
        <end position="404"/>
    </location>
</feature>
<evidence type="ECO:0000256" key="7">
    <source>
        <dbReference type="ARBA" id="ARBA00038326"/>
    </source>
</evidence>
<dbReference type="EC" id="3.5.4.34" evidence="8"/>
<dbReference type="InterPro" id="IPR002466">
    <property type="entry name" value="A_deamin"/>
</dbReference>
<organism evidence="13">
    <name type="scientific">Albugo laibachii Nc14</name>
    <dbReference type="NCBI Taxonomy" id="890382"/>
    <lineage>
        <taxon>Eukaryota</taxon>
        <taxon>Sar</taxon>
        <taxon>Stramenopiles</taxon>
        <taxon>Oomycota</taxon>
        <taxon>Peronosporomycetes</taxon>
        <taxon>Albuginales</taxon>
        <taxon>Albuginaceae</taxon>
        <taxon>Albugo</taxon>
    </lineage>
</organism>
<protein>
    <recommendedName>
        <fullName evidence="9">tRNA-specific adenosine deaminase 1</fullName>
        <ecNumber evidence="8">3.5.4.34</ecNumber>
    </recommendedName>
    <alternativeName>
        <fullName evidence="10">tRNA-specific adenosine-37 deaminase</fullName>
    </alternativeName>
</protein>
<name>F0WDA0_9STRA</name>
<dbReference type="PROSITE" id="PS50141">
    <property type="entry name" value="A_DEAMIN_EDITASE"/>
    <property type="match status" value="1"/>
</dbReference>
<comment type="function">
    <text evidence="6">Specifically deaminates adenosine-37 to inosine in tRNA-Ala.</text>
</comment>
<gene>
    <name evidence="13" type="primary">AlNc14C65G4620</name>
    <name evidence="13" type="ORF">ALNC14_053150</name>
</gene>
<dbReference type="GO" id="GO:0043829">
    <property type="term" value="F:tRNA-specific adenosine-37 deaminase activity"/>
    <property type="evidence" value="ECO:0007669"/>
    <property type="project" value="UniProtKB-EC"/>
</dbReference>
<evidence type="ECO:0000256" key="11">
    <source>
        <dbReference type="ARBA" id="ARBA00047635"/>
    </source>
</evidence>
<evidence type="ECO:0000256" key="2">
    <source>
        <dbReference type="ARBA" id="ARBA00022723"/>
    </source>
</evidence>
<dbReference type="EMBL" id="FR824110">
    <property type="protein sequence ID" value="CCA19172.1"/>
    <property type="molecule type" value="Genomic_DNA"/>
</dbReference>
<evidence type="ECO:0000313" key="13">
    <source>
        <dbReference type="EMBL" id="CCA19172.1"/>
    </source>
</evidence>
<dbReference type="SMART" id="SM00552">
    <property type="entry name" value="ADEAMc"/>
    <property type="match status" value="1"/>
</dbReference>
<evidence type="ECO:0000256" key="1">
    <source>
        <dbReference type="ARBA" id="ARBA00022694"/>
    </source>
</evidence>
<evidence type="ECO:0000256" key="4">
    <source>
        <dbReference type="ARBA" id="ARBA00022833"/>
    </source>
</evidence>
<keyword evidence="3" id="KW-0378">Hydrolase</keyword>
<reference evidence="13" key="1">
    <citation type="journal article" date="2011" name="PLoS Biol.">
        <title>Gene gain and loss during evolution of obligate parasitism in the white rust pathogen of Arabidopsis thaliana.</title>
        <authorList>
            <person name="Kemen E."/>
            <person name="Gardiner A."/>
            <person name="Schultz-Larsen T."/>
            <person name="Kemen A.C."/>
            <person name="Balmuth A.L."/>
            <person name="Robert-Seilaniantz A."/>
            <person name="Bailey K."/>
            <person name="Holub E."/>
            <person name="Studholme D.J."/>
            <person name="Maclean D."/>
            <person name="Jones J.D."/>
        </authorList>
    </citation>
    <scope>NUCLEOTIDE SEQUENCE</scope>
</reference>
<dbReference type="HOGENOM" id="CLU_005382_6_1_1"/>
<evidence type="ECO:0000256" key="6">
    <source>
        <dbReference type="ARBA" id="ARBA00037784"/>
    </source>
</evidence>
<reference evidence="13" key="2">
    <citation type="submission" date="2011-02" db="EMBL/GenBank/DDBJ databases">
        <authorList>
            <person name="MacLean D."/>
        </authorList>
    </citation>
    <scope>NUCLEOTIDE SEQUENCE</scope>
</reference>
<dbReference type="PANTHER" id="PTHR46516">
    <property type="entry name" value="TRNA-SPECIFIC ADENOSINE DEAMINASE 1"/>
    <property type="match status" value="1"/>
</dbReference>
<evidence type="ECO:0000256" key="9">
    <source>
        <dbReference type="ARBA" id="ARBA00040502"/>
    </source>
</evidence>
<comment type="similarity">
    <text evidence="7">Belongs to the ADAT1 family.</text>
</comment>
<dbReference type="Pfam" id="PF02137">
    <property type="entry name" value="A_deamin"/>
    <property type="match status" value="1"/>
</dbReference>